<evidence type="ECO:0000313" key="2">
    <source>
        <dbReference type="Proteomes" id="UP000029553"/>
    </source>
</evidence>
<comment type="caution">
    <text evidence="1">The sequence shown here is derived from an EMBL/GenBank/DDBJ whole genome shotgun (WGS) entry which is preliminary data.</text>
</comment>
<accession>A0A096FJ18</accession>
<dbReference type="AlphaFoldDB" id="A0A096FJ18"/>
<sequence length="53" mass="5881">MKQFKAFFLFTAFERECDLNSLRSNSILHILRGTGQCHGPELSKSKPAISGPA</sequence>
<gene>
    <name evidence="1" type="ORF">P353_12290</name>
</gene>
<protein>
    <submittedName>
        <fullName evidence="1">Uncharacterized protein</fullName>
    </submittedName>
</protein>
<evidence type="ECO:0000313" key="1">
    <source>
        <dbReference type="EMBL" id="KGH29733.1"/>
    </source>
</evidence>
<proteinExistence type="predicted"/>
<reference evidence="1 2" key="1">
    <citation type="submission" date="2013-09" db="EMBL/GenBank/DDBJ databases">
        <title>High correlation between genotypes and phenotypes of environmental bacteria Comamonas testosteroni strains.</title>
        <authorList>
            <person name="Liu L."/>
            <person name="Zhu W."/>
            <person name="Xia X."/>
            <person name="Xu B."/>
            <person name="Luo M."/>
            <person name="Wang G."/>
        </authorList>
    </citation>
    <scope>NUCLEOTIDE SEQUENCE [LARGE SCALE GENOMIC DNA]</scope>
    <source>
        <strain evidence="1 2">JL40</strain>
    </source>
</reference>
<organism evidence="1 2">
    <name type="scientific">Comamonas testosteroni</name>
    <name type="common">Pseudomonas testosteroni</name>
    <dbReference type="NCBI Taxonomy" id="285"/>
    <lineage>
        <taxon>Bacteria</taxon>
        <taxon>Pseudomonadati</taxon>
        <taxon>Pseudomonadota</taxon>
        <taxon>Betaproteobacteria</taxon>
        <taxon>Burkholderiales</taxon>
        <taxon>Comamonadaceae</taxon>
        <taxon>Comamonas</taxon>
    </lineage>
</organism>
<dbReference type="Proteomes" id="UP000029553">
    <property type="component" value="Unassembled WGS sequence"/>
</dbReference>
<dbReference type="EMBL" id="AWOR01000046">
    <property type="protein sequence ID" value="KGH29733.1"/>
    <property type="molecule type" value="Genomic_DNA"/>
</dbReference>
<name>A0A096FJ18_COMTE</name>